<keyword evidence="1" id="KW-0175">Coiled coil</keyword>
<dbReference type="AlphaFoldDB" id="A0A0S4JTQ9"/>
<dbReference type="InterPro" id="IPR002048">
    <property type="entry name" value="EF_hand_dom"/>
</dbReference>
<feature type="coiled-coil region" evidence="1">
    <location>
        <begin position="448"/>
        <end position="534"/>
    </location>
</feature>
<keyword evidence="5" id="KW-1185">Reference proteome</keyword>
<evidence type="ECO:0000313" key="4">
    <source>
        <dbReference type="EMBL" id="CUG92505.1"/>
    </source>
</evidence>
<organism evidence="4 5">
    <name type="scientific">Bodo saltans</name>
    <name type="common">Flagellated protozoan</name>
    <dbReference type="NCBI Taxonomy" id="75058"/>
    <lineage>
        <taxon>Eukaryota</taxon>
        <taxon>Discoba</taxon>
        <taxon>Euglenozoa</taxon>
        <taxon>Kinetoplastea</taxon>
        <taxon>Metakinetoplastina</taxon>
        <taxon>Eubodonida</taxon>
        <taxon>Bodonidae</taxon>
        <taxon>Bodo</taxon>
    </lineage>
</organism>
<name>A0A0S4JTQ9_BODSA</name>
<feature type="domain" description="EF-hand" evidence="3">
    <location>
        <begin position="220"/>
        <end position="255"/>
    </location>
</feature>
<dbReference type="OMA" id="WITEYHS"/>
<evidence type="ECO:0000313" key="5">
    <source>
        <dbReference type="Proteomes" id="UP000051952"/>
    </source>
</evidence>
<feature type="compositionally biased region" description="Low complexity" evidence="2">
    <location>
        <begin position="190"/>
        <end position="201"/>
    </location>
</feature>
<dbReference type="EMBL" id="CYKH01002045">
    <property type="protein sequence ID" value="CUG92505.1"/>
    <property type="molecule type" value="Genomic_DNA"/>
</dbReference>
<dbReference type="OrthoDB" id="243643at2759"/>
<evidence type="ECO:0000256" key="2">
    <source>
        <dbReference type="SAM" id="MobiDB-lite"/>
    </source>
</evidence>
<sequence length="703" mass="76825">MAEFGKQLKSVMSSIRVADRITNLIRSDERSKGQARTDVYRVAVAIAPPSASGGEAVPIGRDYKLSLVEKKSSEHVHFVIRAWPVIKQIVLFIRGVVPKLDVPPLPVEAAGSAPALVAEDRRKYIQTYVNAALLNAAVSNLKEFQDLIGLAEFTSVHAHDAPPSLNSTASRVQLENSSFTKMPSVDNVSSASFSSPSTTATLPQKRPATTGLTGGDASSSFHRQLEECFRVMDVGGAGYLTPDDMKDFLDIMMEHTQRSKSVVARIVKTADAVAATDFATMILKAAQESSPAAHSNQTVEKWITEYHSSVFTEVYSAIGGSSSIRSGEAEHREYDKAELRTLQFILRVSGVRIITEAEIDREEGLSLPVTVDDFCRLMSLVVAIIPFDDVIRALEVSSRGDHAKLLNLVSKNATNATNAAKKQALRNLQDAIAELGGGARRLGKCGNCEAAEQRIRAMKLQMSALEEENNKLKQGAVELEDQLTVRHHDFADAASQATTIVALEQEVAALKEALSMWEAKSMALEDRVKELESVDAPHTTAEAAPTIVYEVAPTVFNGTSASILDLPGALTIPAFTGSGQRSATELQLDVFFTGNKGVECLACRGSSGERFLGLRFENGVIHCLNANAVSLTLPRERWVRLSLKLDIISRTFHLKINGLTMWSNVPLKNCDDDMSRFYFDLLDIYPRHEVLYCYANIQFLVHS</sequence>
<gene>
    <name evidence="4" type="ORF">BSAL_37640</name>
</gene>
<dbReference type="SUPFAM" id="SSF47473">
    <property type="entry name" value="EF-hand"/>
    <property type="match status" value="1"/>
</dbReference>
<evidence type="ECO:0000256" key="1">
    <source>
        <dbReference type="SAM" id="Coils"/>
    </source>
</evidence>
<evidence type="ECO:0000259" key="3">
    <source>
        <dbReference type="PROSITE" id="PS50222"/>
    </source>
</evidence>
<proteinExistence type="predicted"/>
<accession>A0A0S4JTQ9</accession>
<reference evidence="5" key="1">
    <citation type="submission" date="2015-09" db="EMBL/GenBank/DDBJ databases">
        <authorList>
            <consortium name="Pathogen Informatics"/>
        </authorList>
    </citation>
    <scope>NUCLEOTIDE SEQUENCE [LARGE SCALE GENOMIC DNA]</scope>
    <source>
        <strain evidence="5">Lake Konstanz</strain>
    </source>
</reference>
<dbReference type="VEuPathDB" id="TriTrypDB:BSAL_37640"/>
<dbReference type="Proteomes" id="UP000051952">
    <property type="component" value="Unassembled WGS sequence"/>
</dbReference>
<dbReference type="InterPro" id="IPR011992">
    <property type="entry name" value="EF-hand-dom_pair"/>
</dbReference>
<protein>
    <recommendedName>
        <fullName evidence="3">EF-hand domain-containing protein</fullName>
    </recommendedName>
</protein>
<feature type="region of interest" description="Disordered" evidence="2">
    <location>
        <begin position="190"/>
        <end position="217"/>
    </location>
</feature>
<dbReference type="Gene3D" id="1.10.238.10">
    <property type="entry name" value="EF-hand"/>
    <property type="match status" value="1"/>
</dbReference>
<dbReference type="GO" id="GO:0005509">
    <property type="term" value="F:calcium ion binding"/>
    <property type="evidence" value="ECO:0007669"/>
    <property type="project" value="InterPro"/>
</dbReference>
<dbReference type="PROSITE" id="PS50222">
    <property type="entry name" value="EF_HAND_2"/>
    <property type="match status" value="1"/>
</dbReference>